<organism evidence="1">
    <name type="scientific">Rhizophora mucronata</name>
    <name type="common">Asiatic mangrove</name>
    <dbReference type="NCBI Taxonomy" id="61149"/>
    <lineage>
        <taxon>Eukaryota</taxon>
        <taxon>Viridiplantae</taxon>
        <taxon>Streptophyta</taxon>
        <taxon>Embryophyta</taxon>
        <taxon>Tracheophyta</taxon>
        <taxon>Spermatophyta</taxon>
        <taxon>Magnoliopsida</taxon>
        <taxon>eudicotyledons</taxon>
        <taxon>Gunneridae</taxon>
        <taxon>Pentapetalae</taxon>
        <taxon>rosids</taxon>
        <taxon>fabids</taxon>
        <taxon>Malpighiales</taxon>
        <taxon>Rhizophoraceae</taxon>
        <taxon>Rhizophora</taxon>
    </lineage>
</organism>
<dbReference type="EMBL" id="GGEC01028410">
    <property type="protein sequence ID" value="MBX08894.1"/>
    <property type="molecule type" value="Transcribed_RNA"/>
</dbReference>
<name>A0A2P2KT73_RHIMU</name>
<evidence type="ECO:0000313" key="1">
    <source>
        <dbReference type="EMBL" id="MBX08894.1"/>
    </source>
</evidence>
<dbReference type="AlphaFoldDB" id="A0A2P2KT73"/>
<reference evidence="1" key="1">
    <citation type="submission" date="2018-02" db="EMBL/GenBank/DDBJ databases">
        <title>Rhizophora mucronata_Transcriptome.</title>
        <authorList>
            <person name="Meera S.P."/>
            <person name="Sreeshan A."/>
            <person name="Augustine A."/>
        </authorList>
    </citation>
    <scope>NUCLEOTIDE SEQUENCE</scope>
    <source>
        <tissue evidence="1">Leaf</tissue>
    </source>
</reference>
<proteinExistence type="predicted"/>
<sequence>MVQSGVRPLGLISMVPKPNQCFLIFGDGDIFRFCGTCPISLRE</sequence>
<protein>
    <submittedName>
        <fullName evidence="1">Uncharacterized protein</fullName>
    </submittedName>
</protein>
<accession>A0A2P2KT73</accession>